<dbReference type="OrthoDB" id="412981at2759"/>
<gene>
    <name evidence="3" type="ORF">J437_LFUL006262</name>
</gene>
<dbReference type="SUPFAM" id="SSF56219">
    <property type="entry name" value="DNase I-like"/>
    <property type="match status" value="1"/>
</dbReference>
<accession>A0A8K0JYN0</accession>
<dbReference type="AlphaFoldDB" id="A0A8K0JYN0"/>
<dbReference type="PANTHER" id="PTHR33273:SF2">
    <property type="entry name" value="ENDONUCLEASE_EXONUCLEASE_PHOSPHATASE DOMAIN-CONTAINING PROTEIN"/>
    <property type="match status" value="1"/>
</dbReference>
<dbReference type="PANTHER" id="PTHR33273">
    <property type="entry name" value="DOMAIN-CONTAINING PROTEIN, PUTATIVE-RELATED"/>
    <property type="match status" value="1"/>
</dbReference>
<evidence type="ECO:0000313" key="3">
    <source>
        <dbReference type="EMBL" id="KAG8224904.1"/>
    </source>
</evidence>
<dbReference type="InterPro" id="IPR005135">
    <property type="entry name" value="Endo/exonuclease/phosphatase"/>
</dbReference>
<feature type="region of interest" description="Disordered" evidence="1">
    <location>
        <begin position="112"/>
        <end position="134"/>
    </location>
</feature>
<dbReference type="InterPro" id="IPR036691">
    <property type="entry name" value="Endo/exonu/phosph_ase_sf"/>
</dbReference>
<sequence>MVPLPLFVFSAPSTPHWCPGNITRLDRISYCRVSIRLYHHNEPQMCFWCNRFGHSSSNCFAVPQCFKCPGPHLSKDCEKPKEDKPLCCNCVGPHTAKSKSCPAWKAEKEKIVSPVSSHPATQRPLPRPLADQDPKPLQTPAWGGSLQFIPSQIRHQKTTPRTRLAVNLPPCVATPAPAPEKFPAPPVPQPLTPETAAELRIPLRQKRGAIRKKTPGLLNLLLRERVDAEFIQETHLLSWEQWSTPGYQIFRQDRPQLPDQPARRGGGTAVLVADRHITHSILPELKPCDESESAAIDRRLNPTALDNVLAPNLPSIPAGDFNAKHADWGSCINNASGKRLLRWATNHSIGLIAPRDATHFTAKGSGDILDLIILSRLPPPTAVYTIPALSSDHLPVITQFGLAPRTIPDSPRRVFGKADWKQLQEYLTVHLPPPPSILSTPDAVDGAVTHLTMEIQRAADASIPQTRHHYLPKIALPPEILAAIREKNRLRRKWMRNGDPQLRKEFRNLQNEIEQVVATWKDHNWKQKLTALRTEDDSLWKLARSLTNRNPRTKARLRATTTPHGNFSAEDFGRHRETVSHQMKTRILHLTANVQHTL</sequence>
<proteinExistence type="predicted"/>
<dbReference type="Proteomes" id="UP000792457">
    <property type="component" value="Unassembled WGS sequence"/>
</dbReference>
<dbReference type="GO" id="GO:0003824">
    <property type="term" value="F:catalytic activity"/>
    <property type="evidence" value="ECO:0007669"/>
    <property type="project" value="InterPro"/>
</dbReference>
<dbReference type="Gene3D" id="3.60.10.10">
    <property type="entry name" value="Endonuclease/exonuclease/phosphatase"/>
    <property type="match status" value="1"/>
</dbReference>
<dbReference type="EMBL" id="KZ308216">
    <property type="protein sequence ID" value="KAG8224904.1"/>
    <property type="molecule type" value="Genomic_DNA"/>
</dbReference>
<dbReference type="Pfam" id="PF14529">
    <property type="entry name" value="Exo_endo_phos_2"/>
    <property type="match status" value="1"/>
</dbReference>
<protein>
    <recommendedName>
        <fullName evidence="2">Endonuclease/exonuclease/phosphatase domain-containing protein</fullName>
    </recommendedName>
</protein>
<evidence type="ECO:0000256" key="1">
    <source>
        <dbReference type="SAM" id="MobiDB-lite"/>
    </source>
</evidence>
<evidence type="ECO:0000313" key="4">
    <source>
        <dbReference type="Proteomes" id="UP000792457"/>
    </source>
</evidence>
<organism evidence="3 4">
    <name type="scientific">Ladona fulva</name>
    <name type="common">Scarce chaser dragonfly</name>
    <name type="synonym">Libellula fulva</name>
    <dbReference type="NCBI Taxonomy" id="123851"/>
    <lineage>
        <taxon>Eukaryota</taxon>
        <taxon>Metazoa</taxon>
        <taxon>Ecdysozoa</taxon>
        <taxon>Arthropoda</taxon>
        <taxon>Hexapoda</taxon>
        <taxon>Insecta</taxon>
        <taxon>Pterygota</taxon>
        <taxon>Palaeoptera</taxon>
        <taxon>Odonata</taxon>
        <taxon>Epiprocta</taxon>
        <taxon>Anisoptera</taxon>
        <taxon>Libelluloidea</taxon>
        <taxon>Libellulidae</taxon>
        <taxon>Ladona</taxon>
    </lineage>
</organism>
<comment type="caution">
    <text evidence="3">The sequence shown here is derived from an EMBL/GenBank/DDBJ whole genome shotgun (WGS) entry which is preliminary data.</text>
</comment>
<keyword evidence="4" id="KW-1185">Reference proteome</keyword>
<feature type="domain" description="Endonuclease/exonuclease/phosphatase" evidence="2">
    <location>
        <begin position="305"/>
        <end position="397"/>
    </location>
</feature>
<name>A0A8K0JYN0_LADFU</name>
<reference evidence="3" key="1">
    <citation type="submission" date="2013-04" db="EMBL/GenBank/DDBJ databases">
        <authorList>
            <person name="Qu J."/>
            <person name="Murali S.C."/>
            <person name="Bandaranaike D."/>
            <person name="Bellair M."/>
            <person name="Blankenburg K."/>
            <person name="Chao H."/>
            <person name="Dinh H."/>
            <person name="Doddapaneni H."/>
            <person name="Downs B."/>
            <person name="Dugan-Rocha S."/>
            <person name="Elkadiri S."/>
            <person name="Gnanaolivu R.D."/>
            <person name="Hernandez B."/>
            <person name="Javaid M."/>
            <person name="Jayaseelan J.C."/>
            <person name="Lee S."/>
            <person name="Li M."/>
            <person name="Ming W."/>
            <person name="Munidasa M."/>
            <person name="Muniz J."/>
            <person name="Nguyen L."/>
            <person name="Ongeri F."/>
            <person name="Osuji N."/>
            <person name="Pu L.-L."/>
            <person name="Puazo M."/>
            <person name="Qu C."/>
            <person name="Quiroz J."/>
            <person name="Raj R."/>
            <person name="Weissenberger G."/>
            <person name="Xin Y."/>
            <person name="Zou X."/>
            <person name="Han Y."/>
            <person name="Richards S."/>
            <person name="Worley K."/>
            <person name="Muzny D."/>
            <person name="Gibbs R."/>
        </authorList>
    </citation>
    <scope>NUCLEOTIDE SEQUENCE</scope>
    <source>
        <strain evidence="3">Sampled in the wild</strain>
    </source>
</reference>
<evidence type="ECO:0000259" key="2">
    <source>
        <dbReference type="Pfam" id="PF14529"/>
    </source>
</evidence>
<reference evidence="3" key="2">
    <citation type="submission" date="2017-10" db="EMBL/GenBank/DDBJ databases">
        <title>Ladona fulva Genome sequencing and assembly.</title>
        <authorList>
            <person name="Murali S."/>
            <person name="Richards S."/>
            <person name="Bandaranaike D."/>
            <person name="Bellair M."/>
            <person name="Blankenburg K."/>
            <person name="Chao H."/>
            <person name="Dinh H."/>
            <person name="Doddapaneni H."/>
            <person name="Dugan-Rocha S."/>
            <person name="Elkadiri S."/>
            <person name="Gnanaolivu R."/>
            <person name="Hernandez B."/>
            <person name="Skinner E."/>
            <person name="Javaid M."/>
            <person name="Lee S."/>
            <person name="Li M."/>
            <person name="Ming W."/>
            <person name="Munidasa M."/>
            <person name="Muniz J."/>
            <person name="Nguyen L."/>
            <person name="Hughes D."/>
            <person name="Osuji N."/>
            <person name="Pu L.-L."/>
            <person name="Puazo M."/>
            <person name="Qu C."/>
            <person name="Quiroz J."/>
            <person name="Raj R."/>
            <person name="Weissenberger G."/>
            <person name="Xin Y."/>
            <person name="Zou X."/>
            <person name="Han Y."/>
            <person name="Worley K."/>
            <person name="Muzny D."/>
            <person name="Gibbs R."/>
        </authorList>
    </citation>
    <scope>NUCLEOTIDE SEQUENCE</scope>
    <source>
        <strain evidence="3">Sampled in the wild</strain>
    </source>
</reference>